<organism evidence="2 3">
    <name type="scientific">Rhizoclosmatium globosum</name>
    <dbReference type="NCBI Taxonomy" id="329046"/>
    <lineage>
        <taxon>Eukaryota</taxon>
        <taxon>Fungi</taxon>
        <taxon>Fungi incertae sedis</taxon>
        <taxon>Chytridiomycota</taxon>
        <taxon>Chytridiomycota incertae sedis</taxon>
        <taxon>Chytridiomycetes</taxon>
        <taxon>Chytridiales</taxon>
        <taxon>Chytriomycetaceae</taxon>
        <taxon>Rhizoclosmatium</taxon>
    </lineage>
</organism>
<evidence type="ECO:0000256" key="1">
    <source>
        <dbReference type="SAM" id="SignalP"/>
    </source>
</evidence>
<dbReference type="Proteomes" id="UP000193642">
    <property type="component" value="Unassembled WGS sequence"/>
</dbReference>
<feature type="chain" id="PRO_5013050563" evidence="1">
    <location>
        <begin position="16"/>
        <end position="263"/>
    </location>
</feature>
<evidence type="ECO:0000313" key="3">
    <source>
        <dbReference type="Proteomes" id="UP000193642"/>
    </source>
</evidence>
<keyword evidence="1" id="KW-0732">Signal</keyword>
<protein>
    <submittedName>
        <fullName evidence="2">Uncharacterized protein</fullName>
    </submittedName>
</protein>
<comment type="caution">
    <text evidence="2">The sequence shown here is derived from an EMBL/GenBank/DDBJ whole genome shotgun (WGS) entry which is preliminary data.</text>
</comment>
<proteinExistence type="predicted"/>
<dbReference type="AlphaFoldDB" id="A0A1Y2B171"/>
<dbReference type="EMBL" id="MCGO01000096">
    <property type="protein sequence ID" value="ORY28237.1"/>
    <property type="molecule type" value="Genomic_DNA"/>
</dbReference>
<name>A0A1Y2B171_9FUNG</name>
<feature type="signal peptide" evidence="1">
    <location>
        <begin position="1"/>
        <end position="15"/>
    </location>
</feature>
<evidence type="ECO:0000313" key="2">
    <source>
        <dbReference type="EMBL" id="ORY28237.1"/>
    </source>
</evidence>
<reference evidence="2 3" key="1">
    <citation type="submission" date="2016-07" db="EMBL/GenBank/DDBJ databases">
        <title>Pervasive Adenine N6-methylation of Active Genes in Fungi.</title>
        <authorList>
            <consortium name="DOE Joint Genome Institute"/>
            <person name="Mondo S.J."/>
            <person name="Dannebaum R.O."/>
            <person name="Kuo R.C."/>
            <person name="Labutti K."/>
            <person name="Haridas S."/>
            <person name="Kuo A."/>
            <person name="Salamov A."/>
            <person name="Ahrendt S.R."/>
            <person name="Lipzen A."/>
            <person name="Sullivan W."/>
            <person name="Andreopoulos W.B."/>
            <person name="Clum A."/>
            <person name="Lindquist E."/>
            <person name="Daum C."/>
            <person name="Ramamoorthy G.K."/>
            <person name="Gryganskyi A."/>
            <person name="Culley D."/>
            <person name="Magnuson J.K."/>
            <person name="James T.Y."/>
            <person name="O'Malley M.A."/>
            <person name="Stajich J.E."/>
            <person name="Spatafora J.W."/>
            <person name="Visel A."/>
            <person name="Grigoriev I.V."/>
        </authorList>
    </citation>
    <scope>NUCLEOTIDE SEQUENCE [LARGE SCALE GENOMIC DNA]</scope>
    <source>
        <strain evidence="2 3">JEL800</strain>
    </source>
</reference>
<dbReference type="OrthoDB" id="10319137at2759"/>
<gene>
    <name evidence="2" type="ORF">BCR33DRAFT_858116</name>
</gene>
<accession>A0A1Y2B171</accession>
<feature type="non-terminal residue" evidence="2">
    <location>
        <position position="263"/>
    </location>
</feature>
<keyword evidence="3" id="KW-1185">Reference proteome</keyword>
<sequence>MLWLSTALTFGLVTAIPLQENLEQRDLSTPPTNFPPVFATILNIAVNCGSGSTSYSSYKAAILACQTCSTAGTCSSICTGVFGTTNYTTVPTGGTALLPSYYLANDNCGPAQISNDANSFTVAATLISSGATYQTLRVPYLWGNPNTDYKFPQSECPSPATWINNQYGSFCATYDESVAQSVCSTSSSCTGYVGPAKNGIFQLTIATPIINPSGDVGPTSLFHYKVAQTVFRPHPFGYPVVIDKNRWSEEYQVGEYSCAWNTQ</sequence>